<dbReference type="OrthoDB" id="5180910at2"/>
<dbReference type="Gene3D" id="3.20.20.150">
    <property type="entry name" value="Divalent-metal-dependent TIM barrel enzymes"/>
    <property type="match status" value="1"/>
</dbReference>
<evidence type="ECO:0000313" key="2">
    <source>
        <dbReference type="Proteomes" id="UP000321261"/>
    </source>
</evidence>
<dbReference type="EMBL" id="VIWU01000001">
    <property type="protein sequence ID" value="TWF74240.1"/>
    <property type="molecule type" value="Genomic_DNA"/>
</dbReference>
<dbReference type="AlphaFoldDB" id="A0A561SHA5"/>
<proteinExistence type="predicted"/>
<keyword evidence="2" id="KW-1185">Reference proteome</keyword>
<name>A0A561SHA5_9PSEU</name>
<dbReference type="InterPro" id="IPR036237">
    <property type="entry name" value="Xyl_isomerase-like_sf"/>
</dbReference>
<organism evidence="1 2">
    <name type="scientific">Pseudonocardia hierapolitana</name>
    <dbReference type="NCBI Taxonomy" id="1128676"/>
    <lineage>
        <taxon>Bacteria</taxon>
        <taxon>Bacillati</taxon>
        <taxon>Actinomycetota</taxon>
        <taxon>Actinomycetes</taxon>
        <taxon>Pseudonocardiales</taxon>
        <taxon>Pseudonocardiaceae</taxon>
        <taxon>Pseudonocardia</taxon>
    </lineage>
</organism>
<comment type="caution">
    <text evidence="1">The sequence shown here is derived from an EMBL/GenBank/DDBJ whole genome shotgun (WGS) entry which is preliminary data.</text>
</comment>
<dbReference type="SUPFAM" id="SSF51658">
    <property type="entry name" value="Xylose isomerase-like"/>
    <property type="match status" value="1"/>
</dbReference>
<evidence type="ECO:0008006" key="3">
    <source>
        <dbReference type="Google" id="ProtNLM"/>
    </source>
</evidence>
<accession>A0A561SHA5</accession>
<dbReference type="RefSeq" id="WP_147253643.1">
    <property type="nucleotide sequence ID" value="NZ_VIWU01000001.1"/>
</dbReference>
<dbReference type="Proteomes" id="UP000321261">
    <property type="component" value="Unassembled WGS sequence"/>
</dbReference>
<evidence type="ECO:0000313" key="1">
    <source>
        <dbReference type="EMBL" id="TWF74240.1"/>
    </source>
</evidence>
<sequence length="242" mass="25395">MLPLSPLELVAVAREAGYDSIGVRVASADEAEPWWQRGIGSPMLPALVDALLGSRVTVLDVGRVELGPELHSVDYAHPYLRALELGARLGAQFVTARATAGPGQREHFAALAELAHRYGLRPLLHAVPGTGAPTLHQALDVVGTSGGGVVLDVLSQAGPTADAVDQTVVELGDRLGYVRLLVDELEHGAPTPGLLATLPPQVPLAIGTDHPGRLDRDHAARLRAVLDTVDGLLRHPRASDGD</sequence>
<protein>
    <recommendedName>
        <fullName evidence="3">Sugar phosphate isomerase/epimerase</fullName>
    </recommendedName>
</protein>
<reference evidence="1 2" key="1">
    <citation type="submission" date="2019-06" db="EMBL/GenBank/DDBJ databases">
        <title>Sequencing the genomes of 1000 actinobacteria strains.</title>
        <authorList>
            <person name="Klenk H.-P."/>
        </authorList>
    </citation>
    <scope>NUCLEOTIDE SEQUENCE [LARGE SCALE GENOMIC DNA]</scope>
    <source>
        <strain evidence="1 2">DSM 45671</strain>
    </source>
</reference>
<gene>
    <name evidence="1" type="ORF">FHX44_11119</name>
</gene>